<keyword evidence="1" id="KW-0732">Signal</keyword>
<dbReference type="Proteomes" id="UP000000709">
    <property type="component" value="Unassembled WGS sequence"/>
</dbReference>
<gene>
    <name evidence="2" type="ORF">SPAPADRAFT_61536</name>
</gene>
<feature type="chain" id="PRO_5003442616" description="Opaque-phase-specific protein OP4" evidence="1">
    <location>
        <begin position="21"/>
        <end position="346"/>
    </location>
</feature>
<keyword evidence="3" id="KW-1185">Reference proteome</keyword>
<dbReference type="STRING" id="619300.G3AN84"/>
<dbReference type="eggNOG" id="ENOG502RWN8">
    <property type="taxonomic scope" value="Eukaryota"/>
</dbReference>
<evidence type="ECO:0000313" key="3">
    <source>
        <dbReference type="Proteomes" id="UP000000709"/>
    </source>
</evidence>
<evidence type="ECO:0000313" key="2">
    <source>
        <dbReference type="EMBL" id="EGW32467.1"/>
    </source>
</evidence>
<organism evidence="3">
    <name type="scientific">Spathaspora passalidarum (strain NRRL Y-27907 / 11-Y1)</name>
    <dbReference type="NCBI Taxonomy" id="619300"/>
    <lineage>
        <taxon>Eukaryota</taxon>
        <taxon>Fungi</taxon>
        <taxon>Dikarya</taxon>
        <taxon>Ascomycota</taxon>
        <taxon>Saccharomycotina</taxon>
        <taxon>Pichiomycetes</taxon>
        <taxon>Debaryomycetaceae</taxon>
        <taxon>Spathaspora</taxon>
    </lineage>
</organism>
<protein>
    <recommendedName>
        <fullName evidence="4">Opaque-phase-specific protein OP4</fullName>
    </recommendedName>
</protein>
<dbReference type="AlphaFoldDB" id="G3AN84"/>
<dbReference type="EMBL" id="GL996502">
    <property type="protein sequence ID" value="EGW32467.1"/>
    <property type="molecule type" value="Genomic_DNA"/>
</dbReference>
<accession>G3AN84</accession>
<dbReference type="RefSeq" id="XP_007375743.1">
    <property type="nucleotide sequence ID" value="XM_007375681.1"/>
</dbReference>
<dbReference type="HOGENOM" id="CLU_059574_0_0_1"/>
<evidence type="ECO:0000256" key="1">
    <source>
        <dbReference type="SAM" id="SignalP"/>
    </source>
</evidence>
<feature type="signal peptide" evidence="1">
    <location>
        <begin position="1"/>
        <end position="20"/>
    </location>
</feature>
<dbReference type="KEGG" id="spaa:SPAPADRAFT_61536"/>
<dbReference type="InParanoid" id="G3AN84"/>
<proteinExistence type="predicted"/>
<dbReference type="OMA" id="WDSALSY"/>
<name>G3AN84_SPAPN</name>
<evidence type="ECO:0008006" key="4">
    <source>
        <dbReference type="Google" id="ProtNLM"/>
    </source>
</evidence>
<dbReference type="GeneID" id="18873940"/>
<sequence>MKFSTTAALAVLASSACVSAAPLDMNSFGSDQTLVKREQVNEILEILQEIQNFKAKRDVTDNEEELMELLKREGSAFSDLISSILNSGLIKDVFNKLISDPTIINVIKGVVQAAFKTAAVQGVALAKALYNSGLLGDIFNKIVNDQGIKGAFLDLIKGFLSNASAIFFPSAAPAAGSSKREEVKFEFKREELKEITLPEGEYLDKRDLADVIGLIVNAVKSSGLVQQLIQKVFDNPQQTIDFLTWAFKTGTVAATEVYNWSKESGVLDSMLNYIKANGGTWAGYLGNWLSEALKNGTVTQSDLQQAASAQPAAATTTTAATASGTGSDPVLSSLAAKYGQKKRQLY</sequence>
<reference evidence="2 3" key="1">
    <citation type="journal article" date="2011" name="Proc. Natl. Acad. Sci. U.S.A.">
        <title>Comparative genomics of xylose-fermenting fungi for enhanced biofuel production.</title>
        <authorList>
            <person name="Wohlbach D.J."/>
            <person name="Kuo A."/>
            <person name="Sato T.K."/>
            <person name="Potts K.M."/>
            <person name="Salamov A.A."/>
            <person name="LaButti K.M."/>
            <person name="Sun H."/>
            <person name="Clum A."/>
            <person name="Pangilinan J.L."/>
            <person name="Lindquist E.A."/>
            <person name="Lucas S."/>
            <person name="Lapidus A."/>
            <person name="Jin M."/>
            <person name="Gunawan C."/>
            <person name="Balan V."/>
            <person name="Dale B.E."/>
            <person name="Jeffries T.W."/>
            <person name="Zinkel R."/>
            <person name="Barry K.W."/>
            <person name="Grigoriev I.V."/>
            <person name="Gasch A.P."/>
        </authorList>
    </citation>
    <scope>NUCLEOTIDE SEQUENCE [LARGE SCALE GENOMIC DNA]</scope>
    <source>
        <strain evidence="3">NRRL Y-27907 / 11-Y1</strain>
    </source>
</reference>
<dbReference type="PROSITE" id="PS51257">
    <property type="entry name" value="PROKAR_LIPOPROTEIN"/>
    <property type="match status" value="1"/>
</dbReference>
<dbReference type="OrthoDB" id="4025946at2759"/>